<dbReference type="GO" id="GO:0000724">
    <property type="term" value="P:double-strand break repair via homologous recombination"/>
    <property type="evidence" value="ECO:0007669"/>
    <property type="project" value="TreeGrafter"/>
</dbReference>
<dbReference type="GO" id="GO:0030915">
    <property type="term" value="C:Smc5-Smc6 complex"/>
    <property type="evidence" value="ECO:0007669"/>
    <property type="project" value="TreeGrafter"/>
</dbReference>
<sequence>MAIQEKLRSFMDEIRNLKIRLELDKHKIEELNVQKAFLDKERENKKRKISKIKTELVKYTTEQMSYVTELPEDIESLEKQIASELAKITFLNADKKVLKDYKEKEKLLNDFHLKELEMENKRKVSNQDINNLREDLINSLNEKVAVVNDNFANFFQKLSFDGKVELETENMKASKWKLNILVRFRKEEQMQQLCSYIQSGGERSVSTIIFLLSLLEATPAPFRLVDEINQGMDSYNERIVHNLLVDLIRNKNSPQFFIVTPKLVDNLNFNDSMRVFIIYAGEFGRIGNKFEECKTALMQ</sequence>
<name>L7JZF5_TRAHO</name>
<dbReference type="OMA" id="TENMKAS"/>
<dbReference type="AlphaFoldDB" id="L7JZF5"/>
<reference evidence="5 6" key="1">
    <citation type="journal article" date="2012" name="PLoS Pathog.">
        <title>The genome of the obligate intracellular parasite Trachipleistophora hominis: new insights into microsporidian genome dynamics and reductive evolution.</title>
        <authorList>
            <person name="Heinz E."/>
            <person name="Williams T.A."/>
            <person name="Nakjang S."/>
            <person name="Noel C.J."/>
            <person name="Swan D.C."/>
            <person name="Goldberg A.V."/>
            <person name="Harris S.R."/>
            <person name="Weinmaier T."/>
            <person name="Markert S."/>
            <person name="Becher D."/>
            <person name="Bernhardt J."/>
            <person name="Dagan T."/>
            <person name="Hacker C."/>
            <person name="Lucocq J.M."/>
            <person name="Schweder T."/>
            <person name="Rattei T."/>
            <person name="Hall N."/>
            <person name="Hirt R.P."/>
            <person name="Embley T.M."/>
        </authorList>
    </citation>
    <scope>NUCLEOTIDE SEQUENCE [LARGE SCALE GENOMIC DNA]</scope>
</reference>
<dbReference type="SUPFAM" id="SSF52540">
    <property type="entry name" value="P-loop containing nucleoside triphosphate hydrolases"/>
    <property type="match status" value="1"/>
</dbReference>
<dbReference type="GO" id="GO:0003697">
    <property type="term" value="F:single-stranded DNA binding"/>
    <property type="evidence" value="ECO:0007669"/>
    <property type="project" value="TreeGrafter"/>
</dbReference>
<dbReference type="PANTHER" id="PTHR45916">
    <property type="entry name" value="STRUCTURAL MAINTENANCE OF CHROMOSOMES PROTEIN 5"/>
    <property type="match status" value="1"/>
</dbReference>
<dbReference type="InParanoid" id="L7JZF5"/>
<organism evidence="5 6">
    <name type="scientific">Trachipleistophora hominis</name>
    <name type="common">Microsporidian parasite</name>
    <dbReference type="NCBI Taxonomy" id="72359"/>
    <lineage>
        <taxon>Eukaryota</taxon>
        <taxon>Fungi</taxon>
        <taxon>Fungi incertae sedis</taxon>
        <taxon>Microsporidia</taxon>
        <taxon>Pleistophoridae</taxon>
        <taxon>Trachipleistophora</taxon>
    </lineage>
</organism>
<gene>
    <name evidence="5" type="ORF">THOM_0198</name>
</gene>
<dbReference type="InterPro" id="IPR027417">
    <property type="entry name" value="P-loop_NTPase"/>
</dbReference>
<dbReference type="OrthoDB" id="10254973at2759"/>
<keyword evidence="3 4" id="KW-0175">Coiled coil</keyword>
<dbReference type="PANTHER" id="PTHR45916:SF1">
    <property type="entry name" value="STRUCTURAL MAINTENANCE OF CHROMOSOMES PROTEIN 5"/>
    <property type="match status" value="1"/>
</dbReference>
<dbReference type="GO" id="GO:0005634">
    <property type="term" value="C:nucleus"/>
    <property type="evidence" value="ECO:0007669"/>
    <property type="project" value="TreeGrafter"/>
</dbReference>
<evidence type="ECO:0000256" key="4">
    <source>
        <dbReference type="SAM" id="Coils"/>
    </source>
</evidence>
<evidence type="ECO:0000313" key="5">
    <source>
        <dbReference type="EMBL" id="ELQ76809.1"/>
    </source>
</evidence>
<dbReference type="HOGENOM" id="CLU_081072_0_0_1"/>
<evidence type="ECO:0000313" key="6">
    <source>
        <dbReference type="Proteomes" id="UP000011185"/>
    </source>
</evidence>
<proteinExistence type="inferred from homology"/>
<evidence type="ECO:0000256" key="1">
    <source>
        <dbReference type="ARBA" id="ARBA00010171"/>
    </source>
</evidence>
<evidence type="ECO:0000256" key="3">
    <source>
        <dbReference type="ARBA" id="ARBA00023054"/>
    </source>
</evidence>
<dbReference type="EMBL" id="JH993813">
    <property type="protein sequence ID" value="ELQ76809.1"/>
    <property type="molecule type" value="Genomic_DNA"/>
</dbReference>
<dbReference type="STRING" id="72359.L7JZF5"/>
<protein>
    <recommendedName>
        <fullName evidence="2">Structural maintenance of chromosomes protein 5</fullName>
    </recommendedName>
</protein>
<feature type="coiled-coil region" evidence="4">
    <location>
        <begin position="14"/>
        <end position="135"/>
    </location>
</feature>
<comment type="similarity">
    <text evidence="1">Belongs to the SMC family. SMC5 subfamily.</text>
</comment>
<evidence type="ECO:0000256" key="2">
    <source>
        <dbReference type="ARBA" id="ARBA00018687"/>
    </source>
</evidence>
<dbReference type="VEuPathDB" id="MicrosporidiaDB:THOM_0198"/>
<accession>L7JZF5</accession>
<dbReference type="Gene3D" id="3.40.50.300">
    <property type="entry name" value="P-loop containing nucleotide triphosphate hydrolases"/>
    <property type="match status" value="1"/>
</dbReference>
<dbReference type="Proteomes" id="UP000011185">
    <property type="component" value="Unassembled WGS sequence"/>
</dbReference>
<keyword evidence="6" id="KW-1185">Reference proteome</keyword>